<keyword evidence="3" id="KW-1185">Reference proteome</keyword>
<protein>
    <submittedName>
        <fullName evidence="1">Uncharacterized protein</fullName>
    </submittedName>
</protein>
<gene>
    <name evidence="2" type="ORF">HPP92_026532</name>
    <name evidence="1" type="ORF">HPP92_026761</name>
</gene>
<dbReference type="Proteomes" id="UP000636800">
    <property type="component" value="Unassembled WGS sequence"/>
</dbReference>
<dbReference type="EMBL" id="JADCNL010000088">
    <property type="protein sequence ID" value="KAG0450734.1"/>
    <property type="molecule type" value="Genomic_DNA"/>
</dbReference>
<dbReference type="Proteomes" id="UP000639772">
    <property type="component" value="Unassembled WGS sequence"/>
</dbReference>
<reference evidence="3 4" key="1">
    <citation type="journal article" date="2020" name="Nat. Food">
        <title>A phased Vanilla planifolia genome enables genetic improvement of flavour and production.</title>
        <authorList>
            <person name="Hasing T."/>
            <person name="Tang H."/>
            <person name="Brym M."/>
            <person name="Khazi F."/>
            <person name="Huang T."/>
            <person name="Chambers A.H."/>
        </authorList>
    </citation>
    <scope>NUCLEOTIDE SEQUENCE [LARGE SCALE GENOMIC DNA]</scope>
    <source>
        <tissue evidence="1">Leaf</tissue>
    </source>
</reference>
<comment type="caution">
    <text evidence="1">The sequence shown here is derived from an EMBL/GenBank/DDBJ whole genome shotgun (WGS) entry which is preliminary data.</text>
</comment>
<evidence type="ECO:0000313" key="3">
    <source>
        <dbReference type="Proteomes" id="UP000636800"/>
    </source>
</evidence>
<organism evidence="1 3">
    <name type="scientific">Vanilla planifolia</name>
    <name type="common">Vanilla</name>
    <dbReference type="NCBI Taxonomy" id="51239"/>
    <lineage>
        <taxon>Eukaryota</taxon>
        <taxon>Viridiplantae</taxon>
        <taxon>Streptophyta</taxon>
        <taxon>Embryophyta</taxon>
        <taxon>Tracheophyta</taxon>
        <taxon>Spermatophyta</taxon>
        <taxon>Magnoliopsida</taxon>
        <taxon>Liliopsida</taxon>
        <taxon>Asparagales</taxon>
        <taxon>Orchidaceae</taxon>
        <taxon>Vanilloideae</taxon>
        <taxon>Vanilleae</taxon>
        <taxon>Vanilla</taxon>
    </lineage>
</organism>
<sequence>MELTNSELATDNPEGRSFGVVCYFRFPTGFWAFRRLVASHLILFEDNRRLWVWP</sequence>
<proteinExistence type="predicted"/>
<dbReference type="EMBL" id="JADCNM010000089">
    <property type="protein sequence ID" value="KAG0450809.1"/>
    <property type="molecule type" value="Genomic_DNA"/>
</dbReference>
<accession>A0A835PEY7</accession>
<evidence type="ECO:0000313" key="1">
    <source>
        <dbReference type="EMBL" id="KAG0450734.1"/>
    </source>
</evidence>
<evidence type="ECO:0000313" key="2">
    <source>
        <dbReference type="EMBL" id="KAG0450809.1"/>
    </source>
</evidence>
<evidence type="ECO:0000313" key="4">
    <source>
        <dbReference type="Proteomes" id="UP000639772"/>
    </source>
</evidence>
<dbReference type="AlphaFoldDB" id="A0A835PEY7"/>
<name>A0A835PEY7_VANPL</name>